<dbReference type="InterPro" id="IPR050812">
    <property type="entry name" value="Preph/Arog_dehydrog"/>
</dbReference>
<dbReference type="Proteomes" id="UP001315967">
    <property type="component" value="Chromosome"/>
</dbReference>
<dbReference type="InterPro" id="IPR008927">
    <property type="entry name" value="6-PGluconate_DH-like_C_sf"/>
</dbReference>
<feature type="domain" description="Prephenate/arogenate dehydrogenase" evidence="4">
    <location>
        <begin position="1"/>
        <end position="287"/>
    </location>
</feature>
<dbReference type="RefSeq" id="WP_313793682.1">
    <property type="nucleotide sequence ID" value="NZ_CP102453.1"/>
</dbReference>
<evidence type="ECO:0000256" key="1">
    <source>
        <dbReference type="ARBA" id="ARBA00007964"/>
    </source>
</evidence>
<proteinExistence type="inferred from homology"/>
<evidence type="ECO:0000256" key="3">
    <source>
        <dbReference type="ARBA" id="ARBA00029440"/>
    </source>
</evidence>
<dbReference type="SUPFAM" id="SSF51735">
    <property type="entry name" value="NAD(P)-binding Rossmann-fold domains"/>
    <property type="match status" value="1"/>
</dbReference>
<comment type="similarity">
    <text evidence="1">Belongs to the prephenate/arogenate dehydrogenase family.</text>
</comment>
<sequence length="291" mass="32840">MNIGIIGLGVVGGSFAKAIRAHLNPSHKIMAIDIDEKTIEQALSEGIIDYGETTNQTILQQADLVIIALYPAALINFMQTNNHLFKKGAIVTETTGIKTDMIKALKDLIPDTIDFIFGHPMAGRENRGLDYASAEVFQGSNYLITPTENNQQETINWYASFVEAIGFKRVTFVTADQHDEMIAYTSQLAHIIAVSLINSDLENRNTALFIGDSYRDLTRIAKLNEDLWTELFLANKEELLKAINRFEIKVQDMKEAITNDDRLKMKGYFVESTQRRLKLEHEDSKFTQDSM</sequence>
<evidence type="ECO:0000256" key="2">
    <source>
        <dbReference type="ARBA" id="ARBA00023002"/>
    </source>
</evidence>
<dbReference type="Gene3D" id="3.40.50.720">
    <property type="entry name" value="NAD(P)-binding Rossmann-like Domain"/>
    <property type="match status" value="1"/>
</dbReference>
<name>A0ABY5P612_9LACT</name>
<dbReference type="Pfam" id="PF02153">
    <property type="entry name" value="PDH_N"/>
    <property type="match status" value="1"/>
</dbReference>
<accession>A0ABY5P612</accession>
<reference evidence="5 6" key="1">
    <citation type="submission" date="2022-08" db="EMBL/GenBank/DDBJ databases">
        <title>Aerococcaceae sp. nov isolated from spoiled eye mask.</title>
        <authorList>
            <person name="Zhou G."/>
            <person name="Xie X.-B."/>
            <person name="Shi Q.-S."/>
            <person name="Wang Y.-S."/>
            <person name="Wen X."/>
            <person name="Peng H."/>
            <person name="Yang X.-J."/>
            <person name="Tao H.-B."/>
            <person name="Huang X.-M."/>
        </authorList>
    </citation>
    <scope>NUCLEOTIDE SEQUENCE [LARGE SCALE GENOMIC DNA]</scope>
    <source>
        <strain evidence="6">DM20194951</strain>
    </source>
</reference>
<keyword evidence="2" id="KW-0560">Oxidoreductase</keyword>
<evidence type="ECO:0000259" key="4">
    <source>
        <dbReference type="PROSITE" id="PS51176"/>
    </source>
</evidence>
<dbReference type="PANTHER" id="PTHR21363:SF0">
    <property type="entry name" value="PREPHENATE DEHYDROGENASE [NADP(+)]"/>
    <property type="match status" value="1"/>
</dbReference>
<dbReference type="InterPro" id="IPR046825">
    <property type="entry name" value="PDH_C"/>
</dbReference>
<keyword evidence="6" id="KW-1185">Reference proteome</keyword>
<evidence type="ECO:0000313" key="6">
    <source>
        <dbReference type="Proteomes" id="UP001315967"/>
    </source>
</evidence>
<dbReference type="InterPro" id="IPR046826">
    <property type="entry name" value="PDH_N"/>
</dbReference>
<dbReference type="InterPro" id="IPR036291">
    <property type="entry name" value="NAD(P)-bd_dom_sf"/>
</dbReference>
<gene>
    <name evidence="5" type="ORF">NRE15_00475</name>
</gene>
<protein>
    <submittedName>
        <fullName evidence="5">Prephenate dehydrogenase</fullName>
    </submittedName>
</protein>
<comment type="pathway">
    <text evidence="3">Amino-acid biosynthesis.</text>
</comment>
<dbReference type="PANTHER" id="PTHR21363">
    <property type="entry name" value="PREPHENATE DEHYDROGENASE"/>
    <property type="match status" value="1"/>
</dbReference>
<evidence type="ECO:0000313" key="5">
    <source>
        <dbReference type="EMBL" id="UUX34179.1"/>
    </source>
</evidence>
<dbReference type="EMBL" id="CP102453">
    <property type="protein sequence ID" value="UUX34179.1"/>
    <property type="molecule type" value="Genomic_DNA"/>
</dbReference>
<organism evidence="5 6">
    <name type="scientific">Fundicoccus culcitae</name>
    <dbReference type="NCBI Taxonomy" id="2969821"/>
    <lineage>
        <taxon>Bacteria</taxon>
        <taxon>Bacillati</taxon>
        <taxon>Bacillota</taxon>
        <taxon>Bacilli</taxon>
        <taxon>Lactobacillales</taxon>
        <taxon>Aerococcaceae</taxon>
        <taxon>Fundicoccus</taxon>
    </lineage>
</organism>
<dbReference type="PROSITE" id="PS51176">
    <property type="entry name" value="PDH_ADH"/>
    <property type="match status" value="1"/>
</dbReference>
<dbReference type="InterPro" id="IPR003099">
    <property type="entry name" value="Prephen_DH"/>
</dbReference>
<dbReference type="Gene3D" id="1.10.3660.10">
    <property type="entry name" value="6-phosphogluconate dehydrogenase C-terminal like domain"/>
    <property type="match status" value="1"/>
</dbReference>
<dbReference type="SUPFAM" id="SSF48179">
    <property type="entry name" value="6-phosphogluconate dehydrogenase C-terminal domain-like"/>
    <property type="match status" value="1"/>
</dbReference>
<dbReference type="Pfam" id="PF20463">
    <property type="entry name" value="PDH_C"/>
    <property type="match status" value="1"/>
</dbReference>